<dbReference type="Pfam" id="PF11008">
    <property type="entry name" value="DUF2846"/>
    <property type="match status" value="1"/>
</dbReference>
<dbReference type="PROSITE" id="PS51257">
    <property type="entry name" value="PROKAR_LIPOPROTEIN"/>
    <property type="match status" value="1"/>
</dbReference>
<sequence>MRKVFILKAVLLIGLVLVFTGCGKKALPPVDVMEKEVAGFTLPKLPEEGKALVYVVRPEFLGMAIKFNVYIDDKMDSSEMGYTKGQEYIYFNVTPGKHKILSLAENWDAIDIDLKAGDIVFLEQEPKMGVLYARNKLYGDIGILGGKYRVKTLSIGNIKKLDK</sequence>
<accession>A0A7S7M0R1</accession>
<dbReference type="InterPro" id="IPR022548">
    <property type="entry name" value="DUF2846"/>
</dbReference>
<dbReference type="KEGG" id="smas:HUE87_01275"/>
<evidence type="ECO:0000313" key="3">
    <source>
        <dbReference type="Proteomes" id="UP000593836"/>
    </source>
</evidence>
<dbReference type="RefSeq" id="WP_194366952.1">
    <property type="nucleotide sequence ID" value="NZ_CP054493.1"/>
</dbReference>
<gene>
    <name evidence="2" type="ORF">HUE87_01275</name>
</gene>
<dbReference type="Proteomes" id="UP000593836">
    <property type="component" value="Chromosome"/>
</dbReference>
<organism evidence="2 3">
    <name type="scientific">Candidatus Sulfurimonas marisnigri</name>
    <dbReference type="NCBI Taxonomy" id="2740405"/>
    <lineage>
        <taxon>Bacteria</taxon>
        <taxon>Pseudomonadati</taxon>
        <taxon>Campylobacterota</taxon>
        <taxon>Epsilonproteobacteria</taxon>
        <taxon>Campylobacterales</taxon>
        <taxon>Sulfurimonadaceae</taxon>
        <taxon>Sulfurimonas</taxon>
    </lineage>
</organism>
<dbReference type="EMBL" id="CP054493">
    <property type="protein sequence ID" value="QOY54909.1"/>
    <property type="molecule type" value="Genomic_DNA"/>
</dbReference>
<reference evidence="2 3" key="1">
    <citation type="submission" date="2020-05" db="EMBL/GenBank/DDBJ databases">
        <title>Sulfurimonas marisnigri, sp. nov., and Sulfurimonas baltica, sp. nov., manganese oxide reducing chemolithoautotrophs of the class Epsilonproteobacteria isolated from the pelagic redoxclines of the Black and Baltic Seas and emended description of the genus Sulfurimonas.</title>
        <authorList>
            <person name="Henkel J.V."/>
            <person name="Laudan C."/>
            <person name="Werner J."/>
            <person name="Neu T."/>
            <person name="Plewe S."/>
            <person name="Sproer C."/>
            <person name="Bunk B."/>
            <person name="Schulz-Vogt H.N."/>
        </authorList>
    </citation>
    <scope>NUCLEOTIDE SEQUENCE [LARGE SCALE GENOMIC DNA]</scope>
    <source>
        <strain evidence="2 3">SoZ1</strain>
    </source>
</reference>
<proteinExistence type="predicted"/>
<name>A0A7S7M0R1_9BACT</name>
<protein>
    <submittedName>
        <fullName evidence="2">DUF2846 domain-containing protein</fullName>
    </submittedName>
</protein>
<feature type="domain" description="DUF2846" evidence="1">
    <location>
        <begin position="47"/>
        <end position="129"/>
    </location>
</feature>
<evidence type="ECO:0000313" key="2">
    <source>
        <dbReference type="EMBL" id="QOY54909.1"/>
    </source>
</evidence>
<keyword evidence="3" id="KW-1185">Reference proteome</keyword>
<dbReference type="AlphaFoldDB" id="A0A7S7M0R1"/>
<evidence type="ECO:0000259" key="1">
    <source>
        <dbReference type="Pfam" id="PF11008"/>
    </source>
</evidence>